<dbReference type="EMBL" id="AC140550">
    <property type="protein sequence ID" value="ABO80469.1"/>
    <property type="molecule type" value="Genomic_DNA"/>
</dbReference>
<organism evidence="1">
    <name type="scientific">Medicago truncatula</name>
    <name type="common">Barrel medic</name>
    <name type="synonym">Medicago tribuloides</name>
    <dbReference type="NCBI Taxonomy" id="3880"/>
    <lineage>
        <taxon>Eukaryota</taxon>
        <taxon>Viridiplantae</taxon>
        <taxon>Streptophyta</taxon>
        <taxon>Embryophyta</taxon>
        <taxon>Tracheophyta</taxon>
        <taxon>Spermatophyta</taxon>
        <taxon>Magnoliopsida</taxon>
        <taxon>eudicotyledons</taxon>
        <taxon>Gunneridae</taxon>
        <taxon>Pentapetalae</taxon>
        <taxon>rosids</taxon>
        <taxon>fabids</taxon>
        <taxon>Fabales</taxon>
        <taxon>Fabaceae</taxon>
        <taxon>Papilionoideae</taxon>
        <taxon>50 kb inversion clade</taxon>
        <taxon>NPAAA clade</taxon>
        <taxon>Hologalegina</taxon>
        <taxon>IRL clade</taxon>
        <taxon>Trifolieae</taxon>
        <taxon>Medicago</taxon>
    </lineage>
</organism>
<protein>
    <submittedName>
        <fullName evidence="1">Uncharacterized protein</fullName>
    </submittedName>
</protein>
<name>A4PSE6_MEDTR</name>
<dbReference type="AlphaFoldDB" id="A4PSE6"/>
<proteinExistence type="predicted"/>
<evidence type="ECO:0000313" key="1">
    <source>
        <dbReference type="EMBL" id="ABO80469.1"/>
    </source>
</evidence>
<reference evidence="1" key="2">
    <citation type="submission" date="2007-04" db="EMBL/GenBank/DDBJ databases">
        <authorList>
            <consortium name="The International Medicago Genome Annotation Group"/>
        </authorList>
    </citation>
    <scope>NUCLEOTIDE SEQUENCE</scope>
</reference>
<accession>A4PSE6</accession>
<sequence length="59" mass="6620">MWFDLMLGFNQSIQTATTTTTNHIQQKNEADMVPLKDCTPSDLTSLHTFSRDVNAGFAE</sequence>
<dbReference type="ExpressionAtlas" id="A4PSE6">
    <property type="expression patterns" value="differential"/>
</dbReference>
<gene>
    <name evidence="1" type="ORF">MtrDRAFT_AC140550g44v2</name>
</gene>
<reference evidence="1" key="1">
    <citation type="submission" date="2006-03" db="EMBL/GenBank/DDBJ databases">
        <authorList>
            <person name="Shaull S."/>
            <person name="Lin S."/>
            <person name="Dixon R."/>
            <person name="May G."/>
            <person name="Sumner L."/>
            <person name="Gonzales B."/>
            <person name="Cook D."/>
            <person name="Kim D."/>
            <person name="Roe B.A."/>
        </authorList>
    </citation>
    <scope>NUCLEOTIDE SEQUENCE</scope>
</reference>